<gene>
    <name evidence="6" type="ORF">M2A_1637</name>
</gene>
<dbReference type="GO" id="GO:0005524">
    <property type="term" value="F:ATP binding"/>
    <property type="evidence" value="ECO:0007669"/>
    <property type="project" value="UniProtKB-KW"/>
</dbReference>
<dbReference type="InterPro" id="IPR050166">
    <property type="entry name" value="ABC_transporter_ATP-bind"/>
</dbReference>
<accession>A0A081BAS0</accession>
<dbReference type="STRING" id="1333998.M2A_1637"/>
<organism evidence="6 7">
    <name type="scientific">Tepidicaulis marinus</name>
    <dbReference type="NCBI Taxonomy" id="1333998"/>
    <lineage>
        <taxon>Bacteria</taxon>
        <taxon>Pseudomonadati</taxon>
        <taxon>Pseudomonadota</taxon>
        <taxon>Alphaproteobacteria</taxon>
        <taxon>Hyphomicrobiales</taxon>
        <taxon>Parvibaculaceae</taxon>
        <taxon>Tepidicaulis</taxon>
    </lineage>
</organism>
<evidence type="ECO:0000256" key="4">
    <source>
        <dbReference type="ARBA" id="ARBA00022840"/>
    </source>
</evidence>
<dbReference type="AlphaFoldDB" id="A0A081BAS0"/>
<feature type="domain" description="ABC transporter" evidence="5">
    <location>
        <begin position="7"/>
        <end position="231"/>
    </location>
</feature>
<name>A0A081BAS0_9HYPH</name>
<evidence type="ECO:0000256" key="1">
    <source>
        <dbReference type="ARBA" id="ARBA00005417"/>
    </source>
</evidence>
<dbReference type="PROSITE" id="PS50893">
    <property type="entry name" value="ABC_TRANSPORTER_2"/>
    <property type="match status" value="1"/>
</dbReference>
<dbReference type="eggNOG" id="COG1116">
    <property type="taxonomic scope" value="Bacteria"/>
</dbReference>
<evidence type="ECO:0000256" key="2">
    <source>
        <dbReference type="ARBA" id="ARBA00022448"/>
    </source>
</evidence>
<dbReference type="Pfam" id="PF00005">
    <property type="entry name" value="ABC_tran"/>
    <property type="match status" value="1"/>
</dbReference>
<comment type="similarity">
    <text evidence="1">Belongs to the ABC transporter superfamily.</text>
</comment>
<dbReference type="PANTHER" id="PTHR42788">
    <property type="entry name" value="TAURINE IMPORT ATP-BINDING PROTEIN-RELATED"/>
    <property type="match status" value="1"/>
</dbReference>
<evidence type="ECO:0000259" key="5">
    <source>
        <dbReference type="PROSITE" id="PS50893"/>
    </source>
</evidence>
<keyword evidence="4" id="KW-0067">ATP-binding</keyword>
<dbReference type="InterPro" id="IPR003439">
    <property type="entry name" value="ABC_transporter-like_ATP-bd"/>
</dbReference>
<keyword evidence="3" id="KW-0547">Nucleotide-binding</keyword>
<dbReference type="Gene3D" id="3.40.50.300">
    <property type="entry name" value="P-loop containing nucleotide triphosphate hydrolases"/>
    <property type="match status" value="1"/>
</dbReference>
<protein>
    <submittedName>
        <fullName evidence="6">ABC transporter-like protein</fullName>
    </submittedName>
</protein>
<dbReference type="Proteomes" id="UP000028702">
    <property type="component" value="Unassembled WGS sequence"/>
</dbReference>
<dbReference type="InterPro" id="IPR003593">
    <property type="entry name" value="AAA+_ATPase"/>
</dbReference>
<dbReference type="CDD" id="cd03293">
    <property type="entry name" value="ABC_NrtD_SsuB_transporters"/>
    <property type="match status" value="1"/>
</dbReference>
<proteinExistence type="inferred from homology"/>
<dbReference type="SUPFAM" id="SSF52540">
    <property type="entry name" value="P-loop containing nucleoside triphosphate hydrolases"/>
    <property type="match status" value="1"/>
</dbReference>
<dbReference type="SMART" id="SM00382">
    <property type="entry name" value="AAA"/>
    <property type="match status" value="1"/>
</dbReference>
<dbReference type="PANTHER" id="PTHR42788:SF19">
    <property type="entry name" value="ALIPHATIC SULFONATES IMPORT ATP-BINDING PROTEIN SSUB 2"/>
    <property type="match status" value="1"/>
</dbReference>
<comment type="caution">
    <text evidence="6">The sequence shown here is derived from an EMBL/GenBank/DDBJ whole genome shotgun (WGS) entry which is preliminary data.</text>
</comment>
<evidence type="ECO:0000313" key="6">
    <source>
        <dbReference type="EMBL" id="GAK45138.1"/>
    </source>
</evidence>
<dbReference type="EMBL" id="BBIO01000007">
    <property type="protein sequence ID" value="GAK45138.1"/>
    <property type="molecule type" value="Genomic_DNA"/>
</dbReference>
<reference evidence="6 7" key="1">
    <citation type="submission" date="2014-07" db="EMBL/GenBank/DDBJ databases">
        <title>Tepidicaulis marinum gen. nov., sp. nov., a novel marine bacterium denitrifying nitrate to nitrous oxide strictly under microaerobic conditions.</title>
        <authorList>
            <person name="Takeuchi M."/>
            <person name="Yamagishi T."/>
            <person name="Kamagata Y."/>
            <person name="Oshima K."/>
            <person name="Hattori M."/>
            <person name="Katayama T."/>
            <person name="Hanada S."/>
            <person name="Tamaki H."/>
            <person name="Marumo K."/>
            <person name="Maeda H."/>
            <person name="Nedachi M."/>
            <person name="Iwasaki W."/>
            <person name="Suwa Y."/>
            <person name="Sakata S."/>
        </authorList>
    </citation>
    <scope>NUCLEOTIDE SEQUENCE [LARGE SCALE GENOMIC DNA]</scope>
    <source>
        <strain evidence="6 7">MA2</strain>
    </source>
</reference>
<keyword evidence="2" id="KW-0813">Transport</keyword>
<evidence type="ECO:0000313" key="7">
    <source>
        <dbReference type="Proteomes" id="UP000028702"/>
    </source>
</evidence>
<keyword evidence="7" id="KW-1185">Reference proteome</keyword>
<dbReference type="GO" id="GO:0016887">
    <property type="term" value="F:ATP hydrolysis activity"/>
    <property type="evidence" value="ECO:0007669"/>
    <property type="project" value="InterPro"/>
</dbReference>
<sequence length="249" mass="26872">MTKAGLLQIEGAGKTYRGGTQALSGIDLEIGRGEFVSLVGPSGCGKSTLLRLMAGLLSPSAGTLSWAGGARPEAGFVFQDATLMPWADVFSNVHLPLKLKGISAEDARARIMAALSRVGLGEAAHAMPRALSGGMRMRVSITRALVMEPTVLFMDEPFAALDELTREKLDDDLLTLWNEQGWTVIFVTHSVYEAVYLSERVLIMNETGRLEADMPIEGGFPRGQAFRDSQLFFEQVKKVSAALRGRSAP</sequence>
<evidence type="ECO:0000256" key="3">
    <source>
        <dbReference type="ARBA" id="ARBA00022741"/>
    </source>
</evidence>
<dbReference type="RefSeq" id="WP_045445641.1">
    <property type="nucleotide sequence ID" value="NZ_BBIO01000007.1"/>
</dbReference>
<dbReference type="InterPro" id="IPR027417">
    <property type="entry name" value="P-loop_NTPase"/>
</dbReference>